<evidence type="ECO:0000256" key="12">
    <source>
        <dbReference type="ARBA" id="ARBA00023180"/>
    </source>
</evidence>
<dbReference type="GO" id="GO:0015677">
    <property type="term" value="P:copper ion import"/>
    <property type="evidence" value="ECO:0007669"/>
    <property type="project" value="TreeGrafter"/>
</dbReference>
<comment type="caution">
    <text evidence="16">The sequence shown here is derived from an EMBL/GenBank/DDBJ whole genome shotgun (WGS) entry which is preliminary data.</text>
</comment>
<sequence>MSGYGAPPVIPDSLQVYNSYQEDPKWQKKFSIVWTVALGLVIVASLPRSVRAVRSRRAFTGLFGIWEDVAGKWYASAEAKERIPKRKNRKLAALLQTIGSVLLWSPMGVGLDLGQILVVVGYIITIILCITLNAPLIDNPNRAGFLAIAQLPVVFLFATKNSILSLLLGPGNGYEKLNYVHRWSGRGVFLGAVIHGSLWIRNHLQYSLPILGQQKETSGVATFALLCIIVLTSLRPVRLFFYQFFFIIHILTYVAFFVTLCYHTIYAAPWIYPPLAFYGLDLLMRLFRYRIKDATLSPMGEEMTIIQVQDSDGGWEAGQHVRLRVFFGGRVFESHPLTILNAPTSSSCIPSRALLLGARVKGDWTRALHKYARTEQARLAGLLGEKKDEVTDIPVQVMLDGPYGGCSVDLGSYESVLLVAGGAGATFTLGLLDDIVGRCVKLGRSGGERTRRIEFAWAIRSFGCIEWFAPMLMEIANIAAGSSVDLHISIFVTCLCNPEAVPAILNSMVTIEKPSVQTLLKELIMPPTSRPSSTDPEALESMKPDLQWVGEGGGVAVCASGPERMTREAQNAVAKLLLSHGVRMGGIALHTELFSL</sequence>
<keyword evidence="6 14" id="KW-0812">Transmembrane</keyword>
<evidence type="ECO:0000256" key="7">
    <source>
        <dbReference type="ARBA" id="ARBA00022982"/>
    </source>
</evidence>
<organism evidence="16 17">
    <name type="scientific">Bondarzewia mesenterica</name>
    <dbReference type="NCBI Taxonomy" id="1095465"/>
    <lineage>
        <taxon>Eukaryota</taxon>
        <taxon>Fungi</taxon>
        <taxon>Dikarya</taxon>
        <taxon>Basidiomycota</taxon>
        <taxon>Agaricomycotina</taxon>
        <taxon>Agaricomycetes</taxon>
        <taxon>Russulales</taxon>
        <taxon>Bondarzewiaceae</taxon>
        <taxon>Bondarzewia</taxon>
    </lineage>
</organism>
<feature type="transmembrane region" description="Helical" evidence="14">
    <location>
        <begin position="30"/>
        <end position="47"/>
    </location>
</feature>
<evidence type="ECO:0000256" key="13">
    <source>
        <dbReference type="ARBA" id="ARBA00048483"/>
    </source>
</evidence>
<accession>A0A4S4LYF9</accession>
<keyword evidence="5" id="KW-1003">Cell membrane</keyword>
<evidence type="ECO:0000256" key="8">
    <source>
        <dbReference type="ARBA" id="ARBA00022989"/>
    </source>
</evidence>
<dbReference type="InterPro" id="IPR017938">
    <property type="entry name" value="Riboflavin_synthase-like_b-brl"/>
</dbReference>
<keyword evidence="12" id="KW-0325">Glycoprotein</keyword>
<dbReference type="InterPro" id="IPR051410">
    <property type="entry name" value="Ferric/Cupric_Reductase"/>
</dbReference>
<evidence type="ECO:0000256" key="11">
    <source>
        <dbReference type="ARBA" id="ARBA00023136"/>
    </source>
</evidence>
<dbReference type="SFLD" id="SFLDS00052">
    <property type="entry name" value="Ferric_Reductase_Domain"/>
    <property type="match status" value="1"/>
</dbReference>
<dbReference type="Proteomes" id="UP000310158">
    <property type="component" value="Unassembled WGS sequence"/>
</dbReference>
<feature type="transmembrane region" description="Helical" evidence="14">
    <location>
        <begin position="144"/>
        <end position="168"/>
    </location>
</feature>
<keyword evidence="17" id="KW-1185">Reference proteome</keyword>
<keyword evidence="10" id="KW-0406">Ion transport</keyword>
<dbReference type="Gene3D" id="3.40.50.80">
    <property type="entry name" value="Nucleotide-binding domain of ferredoxin-NADP reductase (FNR) module"/>
    <property type="match status" value="1"/>
</dbReference>
<evidence type="ECO:0000256" key="4">
    <source>
        <dbReference type="ARBA" id="ARBA00022448"/>
    </source>
</evidence>
<dbReference type="EMBL" id="SGPL01000210">
    <property type="protein sequence ID" value="THH15440.1"/>
    <property type="molecule type" value="Genomic_DNA"/>
</dbReference>
<dbReference type="PROSITE" id="PS51384">
    <property type="entry name" value="FAD_FR"/>
    <property type="match status" value="1"/>
</dbReference>
<dbReference type="GO" id="GO:0006879">
    <property type="term" value="P:intracellular iron ion homeostasis"/>
    <property type="evidence" value="ECO:0007669"/>
    <property type="project" value="TreeGrafter"/>
</dbReference>
<dbReference type="SUPFAM" id="SSF52343">
    <property type="entry name" value="Ferredoxin reductase-like, C-terminal NADP-linked domain"/>
    <property type="match status" value="1"/>
</dbReference>
<evidence type="ECO:0000313" key="16">
    <source>
        <dbReference type="EMBL" id="THH15440.1"/>
    </source>
</evidence>
<dbReference type="GO" id="GO:0052851">
    <property type="term" value="F:ferric-chelate reductase (NADPH) activity"/>
    <property type="evidence" value="ECO:0007669"/>
    <property type="project" value="UniProtKB-EC"/>
</dbReference>
<feature type="transmembrane region" description="Helical" evidence="14">
    <location>
        <begin position="217"/>
        <end position="234"/>
    </location>
</feature>
<dbReference type="PANTHER" id="PTHR32361">
    <property type="entry name" value="FERRIC/CUPRIC REDUCTASE TRANSMEMBRANE COMPONENT"/>
    <property type="match status" value="1"/>
</dbReference>
<comment type="subcellular location">
    <subcellularLocation>
        <location evidence="1">Cell membrane</location>
        <topology evidence="1">Multi-pass membrane protein</topology>
    </subcellularLocation>
</comment>
<evidence type="ECO:0000256" key="2">
    <source>
        <dbReference type="ARBA" id="ARBA00006278"/>
    </source>
</evidence>
<dbReference type="EC" id="1.16.1.9" evidence="3"/>
<dbReference type="Pfam" id="PF01794">
    <property type="entry name" value="Ferric_reduct"/>
    <property type="match status" value="1"/>
</dbReference>
<evidence type="ECO:0000259" key="15">
    <source>
        <dbReference type="PROSITE" id="PS51384"/>
    </source>
</evidence>
<dbReference type="PANTHER" id="PTHR32361:SF9">
    <property type="entry name" value="FERRIC REDUCTASE TRANSMEMBRANE COMPONENT 3-RELATED"/>
    <property type="match status" value="1"/>
</dbReference>
<keyword evidence="7" id="KW-0249">Electron transport</keyword>
<evidence type="ECO:0000256" key="14">
    <source>
        <dbReference type="SAM" id="Phobius"/>
    </source>
</evidence>
<comment type="similarity">
    <text evidence="2">Belongs to the ferric reductase (FRE) family.</text>
</comment>
<dbReference type="InterPro" id="IPR013130">
    <property type="entry name" value="Fe3_Rdtase_TM_dom"/>
</dbReference>
<evidence type="ECO:0000256" key="3">
    <source>
        <dbReference type="ARBA" id="ARBA00012668"/>
    </source>
</evidence>
<dbReference type="Pfam" id="PF08022">
    <property type="entry name" value="FAD_binding_8"/>
    <property type="match status" value="1"/>
</dbReference>
<dbReference type="SFLD" id="SFLDG01168">
    <property type="entry name" value="Ferric_reductase_subgroup_(FRE"/>
    <property type="match status" value="1"/>
</dbReference>
<proteinExistence type="inferred from homology"/>
<gene>
    <name evidence="16" type="ORF">EW146_g5043</name>
</gene>
<keyword evidence="11 14" id="KW-0472">Membrane</keyword>
<feature type="transmembrane region" description="Helical" evidence="14">
    <location>
        <begin position="241"/>
        <end position="265"/>
    </location>
</feature>
<dbReference type="GO" id="GO:0005886">
    <property type="term" value="C:plasma membrane"/>
    <property type="evidence" value="ECO:0007669"/>
    <property type="project" value="UniProtKB-SubCell"/>
</dbReference>
<keyword evidence="4" id="KW-0813">Transport</keyword>
<evidence type="ECO:0000256" key="5">
    <source>
        <dbReference type="ARBA" id="ARBA00022475"/>
    </source>
</evidence>
<reference evidence="16 17" key="1">
    <citation type="submission" date="2019-02" db="EMBL/GenBank/DDBJ databases">
        <title>Genome sequencing of the rare red list fungi Bondarzewia mesenterica.</title>
        <authorList>
            <person name="Buettner E."/>
            <person name="Kellner H."/>
        </authorList>
    </citation>
    <scope>NUCLEOTIDE SEQUENCE [LARGE SCALE GENOMIC DNA]</scope>
    <source>
        <strain evidence="16 17">DSM 108281</strain>
    </source>
</reference>
<dbReference type="OrthoDB" id="3944240at2759"/>
<dbReference type="AlphaFoldDB" id="A0A4S4LYF9"/>
<keyword evidence="8 14" id="KW-1133">Transmembrane helix</keyword>
<feature type="transmembrane region" description="Helical" evidence="14">
    <location>
        <begin position="113"/>
        <end position="132"/>
    </location>
</feature>
<evidence type="ECO:0000256" key="1">
    <source>
        <dbReference type="ARBA" id="ARBA00004651"/>
    </source>
</evidence>
<evidence type="ECO:0000256" key="10">
    <source>
        <dbReference type="ARBA" id="ARBA00023065"/>
    </source>
</evidence>
<dbReference type="CDD" id="cd06186">
    <property type="entry name" value="NOX_Duox_like_FAD_NADP"/>
    <property type="match status" value="1"/>
</dbReference>
<evidence type="ECO:0000256" key="9">
    <source>
        <dbReference type="ARBA" id="ARBA00023002"/>
    </source>
</evidence>
<keyword evidence="9" id="KW-0560">Oxidoreductase</keyword>
<dbReference type="InterPro" id="IPR039261">
    <property type="entry name" value="FNR_nucleotide-bd"/>
</dbReference>
<dbReference type="SUPFAM" id="SSF63380">
    <property type="entry name" value="Riboflavin synthase domain-like"/>
    <property type="match status" value="1"/>
</dbReference>
<protein>
    <recommendedName>
        <fullName evidence="3">ferric-chelate reductase (NADPH)</fullName>
        <ecNumber evidence="3">1.16.1.9</ecNumber>
    </recommendedName>
</protein>
<dbReference type="InterPro" id="IPR013112">
    <property type="entry name" value="FAD-bd_8"/>
</dbReference>
<dbReference type="InterPro" id="IPR013121">
    <property type="entry name" value="Fe_red_NAD-bd_6"/>
</dbReference>
<dbReference type="GO" id="GO:0006826">
    <property type="term" value="P:iron ion transport"/>
    <property type="evidence" value="ECO:0007669"/>
    <property type="project" value="TreeGrafter"/>
</dbReference>
<comment type="catalytic activity">
    <reaction evidence="13">
        <text>2 a Fe(II)-siderophore + NADP(+) + H(+) = 2 a Fe(III)-siderophore + NADPH</text>
        <dbReference type="Rhea" id="RHEA:28795"/>
        <dbReference type="Rhea" id="RHEA-COMP:11342"/>
        <dbReference type="Rhea" id="RHEA-COMP:11344"/>
        <dbReference type="ChEBI" id="CHEBI:15378"/>
        <dbReference type="ChEBI" id="CHEBI:29033"/>
        <dbReference type="ChEBI" id="CHEBI:29034"/>
        <dbReference type="ChEBI" id="CHEBI:57783"/>
        <dbReference type="ChEBI" id="CHEBI:58349"/>
        <dbReference type="EC" id="1.16.1.9"/>
    </reaction>
</comment>
<feature type="transmembrane region" description="Helical" evidence="14">
    <location>
        <begin position="91"/>
        <end position="107"/>
    </location>
</feature>
<evidence type="ECO:0000313" key="17">
    <source>
        <dbReference type="Proteomes" id="UP000310158"/>
    </source>
</evidence>
<evidence type="ECO:0000256" key="6">
    <source>
        <dbReference type="ARBA" id="ARBA00022692"/>
    </source>
</evidence>
<feature type="domain" description="FAD-binding FR-type" evidence="15">
    <location>
        <begin position="284"/>
        <end position="409"/>
    </location>
</feature>
<dbReference type="Pfam" id="PF08030">
    <property type="entry name" value="NAD_binding_6"/>
    <property type="match status" value="1"/>
</dbReference>
<name>A0A4S4LYF9_9AGAM</name>
<dbReference type="InterPro" id="IPR017927">
    <property type="entry name" value="FAD-bd_FR_type"/>
</dbReference>